<dbReference type="Proteomes" id="UP000008635">
    <property type="component" value="Chromosome"/>
</dbReference>
<organism evidence="2 3">
    <name type="scientific">Deinococcus maricopensis (strain DSM 21211 / LMG 22137 / NRRL B-23946 / LB-34)</name>
    <dbReference type="NCBI Taxonomy" id="709986"/>
    <lineage>
        <taxon>Bacteria</taxon>
        <taxon>Thermotogati</taxon>
        <taxon>Deinococcota</taxon>
        <taxon>Deinococci</taxon>
        <taxon>Deinococcales</taxon>
        <taxon>Deinococcaceae</taxon>
        <taxon>Deinococcus</taxon>
    </lineage>
</organism>
<proteinExistence type="predicted"/>
<keyword evidence="2" id="KW-0328">Glycosyltransferase</keyword>
<evidence type="ECO:0000313" key="3">
    <source>
        <dbReference type="Proteomes" id="UP000008635"/>
    </source>
</evidence>
<protein>
    <submittedName>
        <fullName evidence="2">Dolichyl-phosphate-mannose-protein mannosyltransferase family protein 3</fullName>
    </submittedName>
</protein>
<keyword evidence="1" id="KW-0472">Membrane</keyword>
<keyword evidence="1" id="KW-0812">Transmembrane</keyword>
<dbReference type="EMBL" id="CP002454">
    <property type="protein sequence ID" value="ADV68472.1"/>
    <property type="molecule type" value="Genomic_DNA"/>
</dbReference>
<accession>E8UBN3</accession>
<dbReference type="AlphaFoldDB" id="E8UBN3"/>
<feature type="transmembrane region" description="Helical" evidence="1">
    <location>
        <begin position="57"/>
        <end position="76"/>
    </location>
</feature>
<keyword evidence="3" id="KW-1185">Reference proteome</keyword>
<keyword evidence="2" id="KW-0808">Transferase</keyword>
<evidence type="ECO:0000313" key="2">
    <source>
        <dbReference type="EMBL" id="ADV68472.1"/>
    </source>
</evidence>
<gene>
    <name evidence="2" type="ordered locus">Deima_2843</name>
</gene>
<feature type="transmembrane region" description="Helical" evidence="1">
    <location>
        <begin position="82"/>
        <end position="99"/>
    </location>
</feature>
<dbReference type="GO" id="GO:0016757">
    <property type="term" value="F:glycosyltransferase activity"/>
    <property type="evidence" value="ECO:0007669"/>
    <property type="project" value="UniProtKB-KW"/>
</dbReference>
<reference evidence="2 3" key="1">
    <citation type="journal article" date="2011" name="Stand. Genomic Sci.">
        <title>Complete genome sequence of Deinococcus maricopensis type strain (LB-34).</title>
        <authorList>
            <person name="Pukall R."/>
            <person name="Zeytun A."/>
            <person name="Lucas S."/>
            <person name="Lapidus A."/>
            <person name="Hammon N."/>
            <person name="Deshpande S."/>
            <person name="Nolan M."/>
            <person name="Cheng J.F."/>
            <person name="Pitluck S."/>
            <person name="Liolios K."/>
            <person name="Pagani I."/>
            <person name="Mikhailova N."/>
            <person name="Ivanova N."/>
            <person name="Mavromatis K."/>
            <person name="Pati A."/>
            <person name="Tapia R."/>
            <person name="Han C."/>
            <person name="Goodwin L."/>
            <person name="Chen A."/>
            <person name="Palaniappan K."/>
            <person name="Land M."/>
            <person name="Hauser L."/>
            <person name="Chang Y.J."/>
            <person name="Jeffries C.D."/>
            <person name="Brambilla E.M."/>
            <person name="Rohde M."/>
            <person name="Goker M."/>
            <person name="Detter J.C."/>
            <person name="Woyke T."/>
            <person name="Bristow J."/>
            <person name="Eisen J.A."/>
            <person name="Markowitz V."/>
            <person name="Hugenholtz P."/>
            <person name="Kyrpides N.C."/>
            <person name="Klenk H.P."/>
        </authorList>
    </citation>
    <scope>NUCLEOTIDE SEQUENCE [LARGE SCALE GENOMIC DNA]</scope>
    <source>
        <strain evidence="3">DSM 21211 / LMG 22137 / NRRL B-23946 / LB-34</strain>
    </source>
</reference>
<dbReference type="HOGENOM" id="CLU_2232166_0_0_0"/>
<reference evidence="3" key="2">
    <citation type="submission" date="2011-01" db="EMBL/GenBank/DDBJ databases">
        <title>The complete genome of Deinococcus maricopensis DSM 21211.</title>
        <authorList>
            <consortium name="US DOE Joint Genome Institute (JGI-PGF)"/>
            <person name="Lucas S."/>
            <person name="Copeland A."/>
            <person name="Lapidus A."/>
            <person name="Goodwin L."/>
            <person name="Pitluck S."/>
            <person name="Kyrpides N."/>
            <person name="Mavromatis K."/>
            <person name="Pagani I."/>
            <person name="Ivanova N."/>
            <person name="Ovchinnikova G."/>
            <person name="Zeytun A."/>
            <person name="Detter J.C."/>
            <person name="Han C."/>
            <person name="Land M."/>
            <person name="Hauser L."/>
            <person name="Markowitz V."/>
            <person name="Cheng J.-F."/>
            <person name="Hugenholtz P."/>
            <person name="Woyke T."/>
            <person name="Wu D."/>
            <person name="Pukall R."/>
            <person name="Gehrich-Schroeter G."/>
            <person name="Brambilla E."/>
            <person name="Klenk H.-P."/>
            <person name="Eisen J.A."/>
        </authorList>
    </citation>
    <scope>NUCLEOTIDE SEQUENCE [LARGE SCALE GENOMIC DNA]</scope>
    <source>
        <strain evidence="3">DSM 21211 / LMG 22137 / NRRL B-23946 / LB-34</strain>
    </source>
</reference>
<name>E8UBN3_DEIML</name>
<dbReference type="STRING" id="709986.Deima_2843"/>
<feature type="transmembrane region" description="Helical" evidence="1">
    <location>
        <begin position="33"/>
        <end position="50"/>
    </location>
</feature>
<dbReference type="KEGG" id="dmr:Deima_2843"/>
<evidence type="ECO:0000256" key="1">
    <source>
        <dbReference type="SAM" id="Phobius"/>
    </source>
</evidence>
<keyword evidence="1" id="KW-1133">Transmembrane helix</keyword>
<dbReference type="RefSeq" id="WP_013557976.1">
    <property type="nucleotide sequence ID" value="NC_014958.1"/>
</dbReference>
<sequence length="105" mass="10928" precursor="true">MAWTGRLWLVGAAGLSLPLLGSAVAGFVQRTPWLMEFALGVALLALGLTLSRAPRAVAWRYGLLVVSLGAGLEGALLRQGWAPLPLLVGALAAASMWVPPRTRAA</sequence>